<organism evidence="2 3">
    <name type="scientific">Malus domestica</name>
    <name type="common">Apple</name>
    <name type="synonym">Pyrus malus</name>
    <dbReference type="NCBI Taxonomy" id="3750"/>
    <lineage>
        <taxon>Eukaryota</taxon>
        <taxon>Viridiplantae</taxon>
        <taxon>Streptophyta</taxon>
        <taxon>Embryophyta</taxon>
        <taxon>Tracheophyta</taxon>
        <taxon>Spermatophyta</taxon>
        <taxon>Magnoliopsida</taxon>
        <taxon>eudicotyledons</taxon>
        <taxon>Gunneridae</taxon>
        <taxon>Pentapetalae</taxon>
        <taxon>rosids</taxon>
        <taxon>fabids</taxon>
        <taxon>Rosales</taxon>
        <taxon>Rosaceae</taxon>
        <taxon>Amygdaloideae</taxon>
        <taxon>Maleae</taxon>
        <taxon>Malus</taxon>
    </lineage>
</organism>
<dbReference type="PANTHER" id="PTHR31175:SF82">
    <property type="entry name" value="AUXIN-RESPONSIVE PROTEIN SAUR65"/>
    <property type="match status" value="1"/>
</dbReference>
<evidence type="ECO:0000313" key="2">
    <source>
        <dbReference type="EMBL" id="RXH80995.1"/>
    </source>
</evidence>
<proteinExistence type="inferred from homology"/>
<dbReference type="Pfam" id="PF02519">
    <property type="entry name" value="Auxin_inducible"/>
    <property type="match status" value="1"/>
</dbReference>
<dbReference type="STRING" id="3750.A0A498IFU3"/>
<gene>
    <name evidence="2" type="ORF">DVH24_004909</name>
</gene>
<evidence type="ECO:0000256" key="1">
    <source>
        <dbReference type="ARBA" id="ARBA00006974"/>
    </source>
</evidence>
<protein>
    <submittedName>
        <fullName evidence="2">Uncharacterized protein</fullName>
    </submittedName>
</protein>
<comment type="caution">
    <text evidence="2">The sequence shown here is derived from an EMBL/GenBank/DDBJ whole genome shotgun (WGS) entry which is preliminary data.</text>
</comment>
<dbReference type="PANTHER" id="PTHR31175">
    <property type="entry name" value="AUXIN-RESPONSIVE FAMILY PROTEIN"/>
    <property type="match status" value="1"/>
</dbReference>
<accession>A0A498IFU3</accession>
<dbReference type="InterPro" id="IPR003676">
    <property type="entry name" value="SAUR_fam"/>
</dbReference>
<dbReference type="EMBL" id="RDQH01000338">
    <property type="protein sequence ID" value="RXH80995.1"/>
    <property type="molecule type" value="Genomic_DNA"/>
</dbReference>
<comment type="similarity">
    <text evidence="1">Belongs to the ARG7 family.</text>
</comment>
<keyword evidence="3" id="KW-1185">Reference proteome</keyword>
<reference evidence="2 3" key="1">
    <citation type="submission" date="2018-10" db="EMBL/GenBank/DDBJ databases">
        <title>A high-quality apple genome assembly.</title>
        <authorList>
            <person name="Hu J."/>
        </authorList>
    </citation>
    <scope>NUCLEOTIDE SEQUENCE [LARGE SCALE GENOMIC DNA]</scope>
    <source>
        <strain evidence="3">cv. HFTH1</strain>
        <tissue evidence="2">Young leaf</tissue>
    </source>
</reference>
<dbReference type="GO" id="GO:0009733">
    <property type="term" value="P:response to auxin"/>
    <property type="evidence" value="ECO:0007669"/>
    <property type="project" value="InterPro"/>
</dbReference>
<dbReference type="Proteomes" id="UP000290289">
    <property type="component" value="Chromosome 12"/>
</dbReference>
<name>A0A498IFU3_MALDO</name>
<evidence type="ECO:0000313" key="3">
    <source>
        <dbReference type="Proteomes" id="UP000290289"/>
    </source>
</evidence>
<sequence length="160" mass="17934">MEWKAIAYPREGGNNVVKSTTSNKVSEKGNFVVYTIDKRRFVLPLSYLSNHIFQELFKISEEEFGLSSSEPITLPYPPLDTEKALLNSIITRSCSMNACLHQGQTSPQLLLWIVLETDPKQTCRPSHIHEGAKMPTGCNHASLDHYKKGSMAMVGCHCHV</sequence>
<dbReference type="AlphaFoldDB" id="A0A498IFU3"/>